<dbReference type="PANTHER" id="PTHR15578">
    <property type="entry name" value="CHROMOSOME 8 C22ORF31 HOMOLOG"/>
    <property type="match status" value="1"/>
</dbReference>
<protein>
    <submittedName>
        <fullName evidence="2">Uncharacterized protein</fullName>
    </submittedName>
</protein>
<evidence type="ECO:0000313" key="2">
    <source>
        <dbReference type="EMBL" id="RXM31048.1"/>
    </source>
</evidence>
<accession>A0A444U7B6</accession>
<comment type="caution">
    <text evidence="2">The sequence shown here is derived from an EMBL/GenBank/DDBJ whole genome shotgun (WGS) entry which is preliminary data.</text>
</comment>
<dbReference type="Pfam" id="PF15578">
    <property type="entry name" value="DUF4662"/>
    <property type="match status" value="1"/>
</dbReference>
<keyword evidence="1" id="KW-1133">Transmembrane helix</keyword>
<reference evidence="2 3" key="1">
    <citation type="submission" date="2019-01" db="EMBL/GenBank/DDBJ databases">
        <title>Draft Genome and Complete Hox-Cluster Characterization of the Sterlet Sturgeon (Acipenser ruthenus).</title>
        <authorList>
            <person name="Wei Q."/>
        </authorList>
    </citation>
    <scope>NUCLEOTIDE SEQUENCE [LARGE SCALE GENOMIC DNA]</scope>
    <source>
        <strain evidence="2">WHYD16114868_AA</strain>
        <tissue evidence="2">Blood</tissue>
    </source>
</reference>
<dbReference type="Proteomes" id="UP000289886">
    <property type="component" value="Unassembled WGS sequence"/>
</dbReference>
<proteinExistence type="predicted"/>
<sequence>MARARRKKKTDILKNVAVIPDLRSREEILVSRACLRSAKASFESTADKPIQIHGLTVTEYCKVYSDVVEPMLNTSAGKRKRYSVELGRQIKQRLWSSLNCPSLEEVEQPEGLIQVKEVHRHAPLIDLDLSGEPMPIHPTHHTPMTGTDGIFILLLLFCLSIYYTALI</sequence>
<keyword evidence="3" id="KW-1185">Reference proteome</keyword>
<dbReference type="PANTHER" id="PTHR15578:SF0">
    <property type="entry name" value="CHROMOSOME 22 OPEN READING FRAME 31"/>
    <property type="match status" value="1"/>
</dbReference>
<keyword evidence="1" id="KW-0812">Transmembrane</keyword>
<organism evidence="2 3">
    <name type="scientific">Acipenser ruthenus</name>
    <name type="common">Sterlet sturgeon</name>
    <dbReference type="NCBI Taxonomy" id="7906"/>
    <lineage>
        <taxon>Eukaryota</taxon>
        <taxon>Metazoa</taxon>
        <taxon>Chordata</taxon>
        <taxon>Craniata</taxon>
        <taxon>Vertebrata</taxon>
        <taxon>Euteleostomi</taxon>
        <taxon>Actinopterygii</taxon>
        <taxon>Chondrostei</taxon>
        <taxon>Acipenseriformes</taxon>
        <taxon>Acipenseridae</taxon>
        <taxon>Acipenser</taxon>
    </lineage>
</organism>
<evidence type="ECO:0000313" key="3">
    <source>
        <dbReference type="Proteomes" id="UP000289886"/>
    </source>
</evidence>
<dbReference type="EMBL" id="SCEB01215145">
    <property type="protein sequence ID" value="RXM31048.1"/>
    <property type="molecule type" value="Genomic_DNA"/>
</dbReference>
<keyword evidence="1" id="KW-0472">Membrane</keyword>
<feature type="transmembrane region" description="Helical" evidence="1">
    <location>
        <begin position="149"/>
        <end position="166"/>
    </location>
</feature>
<name>A0A444U7B6_ACIRT</name>
<dbReference type="InterPro" id="IPR028970">
    <property type="entry name" value="DUF4662"/>
</dbReference>
<dbReference type="AlphaFoldDB" id="A0A444U7B6"/>
<gene>
    <name evidence="2" type="ORF">EOD39_7305</name>
</gene>
<evidence type="ECO:0000256" key="1">
    <source>
        <dbReference type="SAM" id="Phobius"/>
    </source>
</evidence>